<evidence type="ECO:0000313" key="3">
    <source>
        <dbReference type="Proteomes" id="UP000030653"/>
    </source>
</evidence>
<feature type="compositionally biased region" description="Basic and acidic residues" evidence="1">
    <location>
        <begin position="101"/>
        <end position="110"/>
    </location>
</feature>
<dbReference type="OrthoDB" id="2500073at2759"/>
<dbReference type="HOGENOM" id="CLU_114638_1_0_1"/>
<dbReference type="GeneID" id="63686817"/>
<evidence type="ECO:0000256" key="1">
    <source>
        <dbReference type="SAM" id="MobiDB-lite"/>
    </source>
</evidence>
<feature type="region of interest" description="Disordered" evidence="1">
    <location>
        <begin position="66"/>
        <end position="110"/>
    </location>
</feature>
<name>M5G5K8_DACPD</name>
<protein>
    <submittedName>
        <fullName evidence="2">Uncharacterized protein</fullName>
    </submittedName>
</protein>
<gene>
    <name evidence="2" type="ORF">DACRYDRAFT_19997</name>
</gene>
<dbReference type="STRING" id="1858805.M5G5K8"/>
<proteinExistence type="predicted"/>
<dbReference type="AlphaFoldDB" id="M5G5K8"/>
<reference evidence="2 3" key="1">
    <citation type="journal article" date="2012" name="Science">
        <title>The Paleozoic origin of enzymatic lignin decomposition reconstructed from 31 fungal genomes.</title>
        <authorList>
            <person name="Floudas D."/>
            <person name="Binder M."/>
            <person name="Riley R."/>
            <person name="Barry K."/>
            <person name="Blanchette R.A."/>
            <person name="Henrissat B."/>
            <person name="Martinez A.T."/>
            <person name="Otillar R."/>
            <person name="Spatafora J.W."/>
            <person name="Yadav J.S."/>
            <person name="Aerts A."/>
            <person name="Benoit I."/>
            <person name="Boyd A."/>
            <person name="Carlson A."/>
            <person name="Copeland A."/>
            <person name="Coutinho P.M."/>
            <person name="de Vries R.P."/>
            <person name="Ferreira P."/>
            <person name="Findley K."/>
            <person name="Foster B."/>
            <person name="Gaskell J."/>
            <person name="Glotzer D."/>
            <person name="Gorecki P."/>
            <person name="Heitman J."/>
            <person name="Hesse C."/>
            <person name="Hori C."/>
            <person name="Igarashi K."/>
            <person name="Jurgens J.A."/>
            <person name="Kallen N."/>
            <person name="Kersten P."/>
            <person name="Kohler A."/>
            <person name="Kuees U."/>
            <person name="Kumar T.K.A."/>
            <person name="Kuo A."/>
            <person name="LaButti K."/>
            <person name="Larrondo L.F."/>
            <person name="Lindquist E."/>
            <person name="Ling A."/>
            <person name="Lombard V."/>
            <person name="Lucas S."/>
            <person name="Lundell T."/>
            <person name="Martin R."/>
            <person name="McLaughlin D.J."/>
            <person name="Morgenstern I."/>
            <person name="Morin E."/>
            <person name="Murat C."/>
            <person name="Nagy L.G."/>
            <person name="Nolan M."/>
            <person name="Ohm R.A."/>
            <person name="Patyshakuliyeva A."/>
            <person name="Rokas A."/>
            <person name="Ruiz-Duenas F.J."/>
            <person name="Sabat G."/>
            <person name="Salamov A."/>
            <person name="Samejima M."/>
            <person name="Schmutz J."/>
            <person name="Slot J.C."/>
            <person name="St John F."/>
            <person name="Stenlid J."/>
            <person name="Sun H."/>
            <person name="Sun S."/>
            <person name="Syed K."/>
            <person name="Tsang A."/>
            <person name="Wiebenga A."/>
            <person name="Young D."/>
            <person name="Pisabarro A."/>
            <person name="Eastwood D.C."/>
            <person name="Martin F."/>
            <person name="Cullen D."/>
            <person name="Grigoriev I.V."/>
            <person name="Hibbett D.S."/>
        </authorList>
    </citation>
    <scope>NUCLEOTIDE SEQUENCE [LARGE SCALE GENOMIC DNA]</scope>
    <source>
        <strain evidence="2 3">DJM-731 SS1</strain>
    </source>
</reference>
<organism evidence="2 3">
    <name type="scientific">Dacryopinax primogenitus (strain DJM 731)</name>
    <name type="common">Brown rot fungus</name>
    <dbReference type="NCBI Taxonomy" id="1858805"/>
    <lineage>
        <taxon>Eukaryota</taxon>
        <taxon>Fungi</taxon>
        <taxon>Dikarya</taxon>
        <taxon>Basidiomycota</taxon>
        <taxon>Agaricomycotina</taxon>
        <taxon>Dacrymycetes</taxon>
        <taxon>Dacrymycetales</taxon>
        <taxon>Dacrymycetaceae</taxon>
        <taxon>Dacryopinax</taxon>
    </lineage>
</organism>
<evidence type="ECO:0000313" key="2">
    <source>
        <dbReference type="EMBL" id="EJU05546.1"/>
    </source>
</evidence>
<dbReference type="EMBL" id="JH795856">
    <property type="protein sequence ID" value="EJU05546.1"/>
    <property type="molecule type" value="Genomic_DNA"/>
</dbReference>
<feature type="compositionally biased region" description="Basic and acidic residues" evidence="1">
    <location>
        <begin position="66"/>
        <end position="88"/>
    </location>
</feature>
<accession>M5G5K8</accession>
<dbReference type="RefSeq" id="XP_040632440.1">
    <property type="nucleotide sequence ID" value="XM_040771755.1"/>
</dbReference>
<feature type="region of interest" description="Disordered" evidence="1">
    <location>
        <begin position="1"/>
        <end position="49"/>
    </location>
</feature>
<dbReference type="Proteomes" id="UP000030653">
    <property type="component" value="Unassembled WGS sequence"/>
</dbReference>
<sequence length="110" mass="12134">MTAGESRPQVAKDGGDAETEQPPPPGEVYPPQLHAGKVGLGPMYHQGPDLADRIGGFQEELRGKITHNAERVQHGHDRMTGELKRKEQEEYDASNPFETTEETKGKEKAE</sequence>
<keyword evidence="3" id="KW-1185">Reference proteome</keyword>